<evidence type="ECO:0000256" key="1">
    <source>
        <dbReference type="SAM" id="Phobius"/>
    </source>
</evidence>
<sequence length="333" mass="36205">MRILKWLVGGVAVLAVVLGGAFVWGMQRVSRAREERVQFLGPLVARAMALEALSPADACLVVEGHYLKRETVLTTECKRVTLETTRPGVMRFHGLVVASDWGDAVLGGGSVPTLCLSKGPRGWEVAGASHQLLDCQFDPPTGPEPAKEALAQVEHLRRAWMDDAFAAVRAALKGPDADQEVCEGLPTLSKWGVLVLDADLLGDDPSARPPRTTYIGDPLGYQCLPSMKKEGVNLGPCAAHQFISHVVVFDDIDEPPLQVAGSRYSGGHYSAVAKLVDVRRQQVVCQRPVSFKLPEEQLLVMRQNLHSEYSKQVRAALRQQVEKLTGGKLAAEF</sequence>
<reference evidence="2 5" key="2">
    <citation type="submission" date="2019-07" db="EMBL/GenBank/DDBJ databases">
        <title>Whole genome shotgun sequence of Myxococcus fulvus NBRC 100333.</title>
        <authorList>
            <person name="Hosoyama A."/>
            <person name="Uohara A."/>
            <person name="Ohji S."/>
            <person name="Ichikawa N."/>
        </authorList>
    </citation>
    <scope>NUCLEOTIDE SEQUENCE [LARGE SCALE GENOMIC DNA]</scope>
    <source>
        <strain evidence="2 5">NBRC 100333</strain>
    </source>
</reference>
<evidence type="ECO:0000313" key="2">
    <source>
        <dbReference type="EMBL" id="GEN11713.1"/>
    </source>
</evidence>
<keyword evidence="4" id="KW-1185">Reference proteome</keyword>
<accession>A0A511TDH6</accession>
<keyword evidence="1" id="KW-1133">Transmembrane helix</keyword>
<dbReference type="AlphaFoldDB" id="A0A511TDH6"/>
<evidence type="ECO:0000313" key="5">
    <source>
        <dbReference type="Proteomes" id="UP000321514"/>
    </source>
</evidence>
<keyword evidence="1" id="KW-0812">Transmembrane</keyword>
<name>A0A511TDH6_MYXFU</name>
<dbReference type="Proteomes" id="UP000183760">
    <property type="component" value="Unassembled WGS sequence"/>
</dbReference>
<reference evidence="3 4" key="1">
    <citation type="submission" date="2016-10" db="EMBL/GenBank/DDBJ databases">
        <authorList>
            <person name="Varghese N."/>
            <person name="Submissions S."/>
        </authorList>
    </citation>
    <scope>NUCLEOTIDE SEQUENCE [LARGE SCALE GENOMIC DNA]</scope>
    <source>
        <strain evidence="3 4">DSM 16525</strain>
    </source>
</reference>
<evidence type="ECO:0000313" key="3">
    <source>
        <dbReference type="EMBL" id="SEU40304.1"/>
    </source>
</evidence>
<protein>
    <submittedName>
        <fullName evidence="2">Uncharacterized protein</fullName>
    </submittedName>
</protein>
<organism evidence="2 5">
    <name type="scientific">Myxococcus fulvus</name>
    <dbReference type="NCBI Taxonomy" id="33"/>
    <lineage>
        <taxon>Bacteria</taxon>
        <taxon>Pseudomonadati</taxon>
        <taxon>Myxococcota</taxon>
        <taxon>Myxococcia</taxon>
        <taxon>Myxococcales</taxon>
        <taxon>Cystobacterineae</taxon>
        <taxon>Myxococcaceae</taxon>
        <taxon>Myxococcus</taxon>
    </lineage>
</organism>
<dbReference type="RefSeq" id="WP_143097491.1">
    <property type="nucleotide sequence ID" value="NZ_BJXR01000049.1"/>
</dbReference>
<keyword evidence="1" id="KW-0472">Membrane</keyword>
<evidence type="ECO:0000313" key="4">
    <source>
        <dbReference type="Proteomes" id="UP000183760"/>
    </source>
</evidence>
<proteinExistence type="predicted"/>
<dbReference type="OrthoDB" id="5499414at2"/>
<dbReference type="EMBL" id="BJXR01000049">
    <property type="protein sequence ID" value="GEN11713.1"/>
    <property type="molecule type" value="Genomic_DNA"/>
</dbReference>
<dbReference type="EMBL" id="FOIB01000015">
    <property type="protein sequence ID" value="SEU40304.1"/>
    <property type="molecule type" value="Genomic_DNA"/>
</dbReference>
<comment type="caution">
    <text evidence="2">The sequence shown here is derived from an EMBL/GenBank/DDBJ whole genome shotgun (WGS) entry which is preliminary data.</text>
</comment>
<dbReference type="Proteomes" id="UP000321514">
    <property type="component" value="Unassembled WGS sequence"/>
</dbReference>
<feature type="transmembrane region" description="Helical" evidence="1">
    <location>
        <begin position="6"/>
        <end position="26"/>
    </location>
</feature>
<gene>
    <name evidence="2" type="ORF">MFU01_67500</name>
    <name evidence="3" type="ORF">SAMN05443572_11575</name>
</gene>